<proteinExistence type="inferred from homology"/>
<dbReference type="InterPro" id="IPR014001">
    <property type="entry name" value="Helicase_ATP-bd"/>
</dbReference>
<dbReference type="AlphaFoldDB" id="A0A6J5YKQ3"/>
<dbReference type="SMART" id="SM00487">
    <property type="entry name" value="DEXDc"/>
    <property type="match status" value="1"/>
</dbReference>
<evidence type="ECO:0000313" key="12">
    <source>
        <dbReference type="EMBL" id="CAB4324162.1"/>
    </source>
</evidence>
<dbReference type="InterPro" id="IPR011545">
    <property type="entry name" value="DEAD/DEAH_box_helicase_dom"/>
</dbReference>
<sequence length="688" mass="73211">MANTTTADAQLHLQTVLHRLAGEGAMPRADQLEAVAAVIAPRARVLVVQATGWGKSAVYWSATSALRAAGHGPTLVISPLLALMDNQVEAATRAGLKAATINSTNSDDWNTVFNAIDRNSLDVLLVSPERLANPGFAGQLGELMARVGLVVIDEAHCISDWGFDFRPDYRRLSKAILAAPNASVLATTATANQRVTDDVAAQLGTDTVTFRGTLARTSLQLSVVGNLTPVERFAWVDQALNTLHGSGIIYVLTVAEAGRLTGFLRSAGHDVAEYTGAMDWSDRLFVQTQLLENRIKAVVATSALGMGYDKPDLAFCIHVGSPASPVAYYQQVGRAGRNLAHAEAVLLPSEADEPIWEFFATASIPKLEDIELLLGSLDGASQSVPELEASTGLRRGRLDALLKHLAVEDVVAKSGSAWKLTGTPYVHDQAKWDALREVRAAEADLMRNYAAGAGCLMEFLQLALDDPAPSACGRCSVCTGSVPTGLAAPEKENVLAARNFVRGIDVLIEPRKRWPNGSVRKGTIVSASEGRAVAFADDPGWLEELRELTRSGGTRIAPGLLEGSVAVLARWRTQWRERPVAVVPAPGPEALVRANQEFAEHLAGVGKLPLLDVFTFNGPAPSGDLSSAPMVDQLVGAISLRGDAQLPRGPVLLASVTVRSRWNITVAGALLREAGCTDVLPIVIHQRP</sequence>
<dbReference type="GO" id="GO:0003677">
    <property type="term" value="F:DNA binding"/>
    <property type="evidence" value="ECO:0007669"/>
    <property type="project" value="UniProtKB-KW"/>
</dbReference>
<feature type="domain" description="Helicase C-terminal" evidence="11">
    <location>
        <begin position="235"/>
        <end position="388"/>
    </location>
</feature>
<dbReference type="PANTHER" id="PTHR13710">
    <property type="entry name" value="DNA HELICASE RECQ FAMILY MEMBER"/>
    <property type="match status" value="1"/>
</dbReference>
<comment type="catalytic activity">
    <reaction evidence="8">
        <text>Couples ATP hydrolysis with the unwinding of duplex DNA by translocating in the 3'-5' direction.</text>
        <dbReference type="EC" id="5.6.2.4"/>
    </reaction>
</comment>
<dbReference type="Pfam" id="PF00271">
    <property type="entry name" value="Helicase_C"/>
    <property type="match status" value="1"/>
</dbReference>
<dbReference type="SUPFAM" id="SSF52540">
    <property type="entry name" value="P-loop containing nucleoside triphosphate hydrolases"/>
    <property type="match status" value="1"/>
</dbReference>
<dbReference type="Gene3D" id="3.40.50.300">
    <property type="entry name" value="P-loop containing nucleotide triphosphate hydrolases"/>
    <property type="match status" value="2"/>
</dbReference>
<dbReference type="PANTHER" id="PTHR13710:SF105">
    <property type="entry name" value="ATP-DEPENDENT DNA HELICASE Q1"/>
    <property type="match status" value="1"/>
</dbReference>
<evidence type="ECO:0000259" key="11">
    <source>
        <dbReference type="PROSITE" id="PS51194"/>
    </source>
</evidence>
<dbReference type="GO" id="GO:0009378">
    <property type="term" value="F:four-way junction helicase activity"/>
    <property type="evidence" value="ECO:0007669"/>
    <property type="project" value="TreeGrafter"/>
</dbReference>
<reference evidence="12" key="1">
    <citation type="submission" date="2020-05" db="EMBL/GenBank/DDBJ databases">
        <authorList>
            <person name="Chiriac C."/>
            <person name="Salcher M."/>
            <person name="Ghai R."/>
            <person name="Kavagutti S V."/>
        </authorList>
    </citation>
    <scope>NUCLEOTIDE SEQUENCE</scope>
</reference>
<dbReference type="GO" id="GO:0006310">
    <property type="term" value="P:DNA recombination"/>
    <property type="evidence" value="ECO:0007669"/>
    <property type="project" value="InterPro"/>
</dbReference>
<dbReference type="InterPro" id="IPR002464">
    <property type="entry name" value="DNA/RNA_helicase_DEAH_CS"/>
</dbReference>
<protein>
    <recommendedName>
        <fullName evidence="9">DNA 3'-5' helicase</fullName>
        <ecNumber evidence="9">5.6.2.4</ecNumber>
    </recommendedName>
</protein>
<evidence type="ECO:0000256" key="1">
    <source>
        <dbReference type="ARBA" id="ARBA00005446"/>
    </source>
</evidence>
<evidence type="ECO:0000256" key="7">
    <source>
        <dbReference type="ARBA" id="ARBA00023235"/>
    </source>
</evidence>
<evidence type="ECO:0000256" key="9">
    <source>
        <dbReference type="ARBA" id="ARBA00034808"/>
    </source>
</evidence>
<dbReference type="Pfam" id="PF00270">
    <property type="entry name" value="DEAD"/>
    <property type="match status" value="1"/>
</dbReference>
<keyword evidence="5" id="KW-0067">ATP-binding</keyword>
<evidence type="ECO:0000256" key="2">
    <source>
        <dbReference type="ARBA" id="ARBA00022741"/>
    </source>
</evidence>
<dbReference type="PROSITE" id="PS51192">
    <property type="entry name" value="HELICASE_ATP_BIND_1"/>
    <property type="match status" value="1"/>
</dbReference>
<dbReference type="PROSITE" id="PS00690">
    <property type="entry name" value="DEAH_ATP_HELICASE"/>
    <property type="match status" value="1"/>
</dbReference>
<evidence type="ECO:0000256" key="4">
    <source>
        <dbReference type="ARBA" id="ARBA00022806"/>
    </source>
</evidence>
<dbReference type="NCBIfam" id="TIGR00614">
    <property type="entry name" value="recQ_fam"/>
    <property type="match status" value="1"/>
</dbReference>
<evidence type="ECO:0000256" key="6">
    <source>
        <dbReference type="ARBA" id="ARBA00023125"/>
    </source>
</evidence>
<dbReference type="GO" id="GO:0006281">
    <property type="term" value="P:DNA repair"/>
    <property type="evidence" value="ECO:0007669"/>
    <property type="project" value="TreeGrafter"/>
</dbReference>
<dbReference type="EC" id="5.6.2.4" evidence="9"/>
<organism evidence="12">
    <name type="scientific">freshwater metagenome</name>
    <dbReference type="NCBI Taxonomy" id="449393"/>
    <lineage>
        <taxon>unclassified sequences</taxon>
        <taxon>metagenomes</taxon>
        <taxon>ecological metagenomes</taxon>
    </lineage>
</organism>
<accession>A0A6J5YKQ3</accession>
<evidence type="ECO:0000256" key="5">
    <source>
        <dbReference type="ARBA" id="ARBA00022840"/>
    </source>
</evidence>
<gene>
    <name evidence="12" type="ORF">UFOPK1392_01926</name>
</gene>
<dbReference type="GO" id="GO:0005524">
    <property type="term" value="F:ATP binding"/>
    <property type="evidence" value="ECO:0007669"/>
    <property type="project" value="UniProtKB-KW"/>
</dbReference>
<dbReference type="PROSITE" id="PS51194">
    <property type="entry name" value="HELICASE_CTER"/>
    <property type="match status" value="1"/>
</dbReference>
<dbReference type="GO" id="GO:0016787">
    <property type="term" value="F:hydrolase activity"/>
    <property type="evidence" value="ECO:0007669"/>
    <property type="project" value="UniProtKB-KW"/>
</dbReference>
<dbReference type="InterPro" id="IPR004589">
    <property type="entry name" value="DNA_helicase_ATP-dep_RecQ"/>
</dbReference>
<dbReference type="GO" id="GO:0043590">
    <property type="term" value="C:bacterial nucleoid"/>
    <property type="evidence" value="ECO:0007669"/>
    <property type="project" value="TreeGrafter"/>
</dbReference>
<dbReference type="EMBL" id="CAEMXZ010000110">
    <property type="protein sequence ID" value="CAB4324162.1"/>
    <property type="molecule type" value="Genomic_DNA"/>
</dbReference>
<evidence type="ECO:0000259" key="10">
    <source>
        <dbReference type="PROSITE" id="PS51192"/>
    </source>
</evidence>
<dbReference type="GO" id="GO:0030894">
    <property type="term" value="C:replisome"/>
    <property type="evidence" value="ECO:0007669"/>
    <property type="project" value="TreeGrafter"/>
</dbReference>
<comment type="similarity">
    <text evidence="1">Belongs to the helicase family. RecQ subfamily.</text>
</comment>
<keyword evidence="2" id="KW-0547">Nucleotide-binding</keyword>
<dbReference type="SMART" id="SM00490">
    <property type="entry name" value="HELICc"/>
    <property type="match status" value="1"/>
</dbReference>
<feature type="domain" description="Helicase ATP-binding" evidence="10">
    <location>
        <begin position="36"/>
        <end position="209"/>
    </location>
</feature>
<dbReference type="GO" id="GO:0043138">
    <property type="term" value="F:3'-5' DNA helicase activity"/>
    <property type="evidence" value="ECO:0007669"/>
    <property type="project" value="UniProtKB-EC"/>
</dbReference>
<dbReference type="InterPro" id="IPR001650">
    <property type="entry name" value="Helicase_C-like"/>
</dbReference>
<keyword evidence="3" id="KW-0378">Hydrolase</keyword>
<keyword evidence="7" id="KW-0413">Isomerase</keyword>
<keyword evidence="6" id="KW-0238">DNA-binding</keyword>
<dbReference type="InterPro" id="IPR027417">
    <property type="entry name" value="P-loop_NTPase"/>
</dbReference>
<keyword evidence="4" id="KW-0347">Helicase</keyword>
<dbReference type="GO" id="GO:0005737">
    <property type="term" value="C:cytoplasm"/>
    <property type="evidence" value="ECO:0007669"/>
    <property type="project" value="TreeGrafter"/>
</dbReference>
<evidence type="ECO:0000256" key="8">
    <source>
        <dbReference type="ARBA" id="ARBA00034617"/>
    </source>
</evidence>
<evidence type="ECO:0000256" key="3">
    <source>
        <dbReference type="ARBA" id="ARBA00022801"/>
    </source>
</evidence>
<name>A0A6J5YKQ3_9ZZZZ</name>